<reference evidence="2 3" key="1">
    <citation type="submission" date="2014-02" db="EMBL/GenBank/DDBJ databases">
        <title>Expanding our view of genomic diversity in Candidatus Accumulibacter clades.</title>
        <authorList>
            <person name="Skennerton C.T."/>
            <person name="Barr J.J."/>
            <person name="Slater F.R."/>
            <person name="Bond P.L."/>
            <person name="Tyson G.W."/>
        </authorList>
    </citation>
    <scope>NUCLEOTIDE SEQUENCE [LARGE SCALE GENOMIC DNA]</scope>
    <source>
        <strain evidence="3">BA-92</strain>
    </source>
</reference>
<name>A0A011NY59_9PROT</name>
<dbReference type="AlphaFoldDB" id="A0A011NY59"/>
<gene>
    <name evidence="2" type="primary">rnz</name>
    <name evidence="2" type="ORF">AW10_01912</name>
</gene>
<comment type="caution">
    <text evidence="2">The sequence shown here is derived from an EMBL/GenBank/DDBJ whole genome shotgun (WGS) entry which is preliminary data.</text>
</comment>
<dbReference type="InterPro" id="IPR036866">
    <property type="entry name" value="RibonucZ/Hydroxyglut_hydro"/>
</dbReference>
<protein>
    <submittedName>
        <fullName evidence="2">Ribonuclease Z</fullName>
        <ecNumber evidence="2">3.1.26.11</ecNumber>
    </submittedName>
</protein>
<dbReference type="NCBIfam" id="NF002558">
    <property type="entry name" value="PRK02126.1"/>
    <property type="match status" value="1"/>
</dbReference>
<dbReference type="PATRIC" id="fig|1454003.3.peg.1962"/>
<feature type="domain" description="Metallo-beta-lactamase" evidence="1">
    <location>
        <begin position="237"/>
        <end position="313"/>
    </location>
</feature>
<dbReference type="PANTHER" id="PTHR46018:SF7">
    <property type="entry name" value="RIBONUCLEASE Z"/>
    <property type="match status" value="1"/>
</dbReference>
<organism evidence="2 3">
    <name type="scientific">Candidatus Accumulibacter appositus</name>
    <dbReference type="NCBI Taxonomy" id="1454003"/>
    <lineage>
        <taxon>Bacteria</taxon>
        <taxon>Pseudomonadati</taxon>
        <taxon>Pseudomonadota</taxon>
        <taxon>Betaproteobacteria</taxon>
        <taxon>Candidatus Accumulibacter</taxon>
    </lineage>
</organism>
<proteinExistence type="predicted"/>
<dbReference type="STRING" id="1454003.AW10_01912"/>
<evidence type="ECO:0000259" key="1">
    <source>
        <dbReference type="Pfam" id="PF12706"/>
    </source>
</evidence>
<dbReference type="Gene3D" id="3.60.15.10">
    <property type="entry name" value="Ribonuclease Z/Hydroxyacylglutathione hydrolase-like"/>
    <property type="match status" value="1"/>
</dbReference>
<dbReference type="EC" id="3.1.26.11" evidence="2"/>
<keyword evidence="2" id="KW-0378">Hydrolase</keyword>
<dbReference type="InterPro" id="IPR001279">
    <property type="entry name" value="Metallo-B-lactamas"/>
</dbReference>
<dbReference type="EMBL" id="JEMX01000038">
    <property type="protein sequence ID" value="EXI80266.1"/>
    <property type="molecule type" value="Genomic_DNA"/>
</dbReference>
<evidence type="ECO:0000313" key="3">
    <source>
        <dbReference type="Proteomes" id="UP000021816"/>
    </source>
</evidence>
<accession>A0A011NY59</accession>
<sequence>MRPSFHPQLVNPPFGDPGLHVDFPFEKRALLFDLGDLRALPPRKLLRISHVFVSHTHMDHFFGFDWLLRISLGRPNAIELFGPPGILAQVEAKLSAYTWNLVHNYAGNFTLVVSEWHPDGRLERARFACRKRFQRDPLVTTHCPDGLLVAEKSFQVRASFLDHEIPVLGFALDEPRHVNLWKNRLDEMGLPVGPWLQGLKQAVLAGASDDTPIRAFWNSVGRSEERTLTLAELRPALRIVPGSRIAYVTDVVHHPENVERIVSLARDADLLFIEAVFLDEDAAHAARKFHLTAKQAGSIARAAGARQLIPFHFSPRYADREAELRKELAQAFCAAEPSAC</sequence>
<evidence type="ECO:0000313" key="2">
    <source>
        <dbReference type="EMBL" id="EXI80266.1"/>
    </source>
</evidence>
<dbReference type="PANTHER" id="PTHR46018">
    <property type="entry name" value="ZINC PHOSPHODIESTERASE ELAC PROTEIN 1"/>
    <property type="match status" value="1"/>
</dbReference>
<dbReference type="Proteomes" id="UP000021816">
    <property type="component" value="Unassembled WGS sequence"/>
</dbReference>
<dbReference type="Pfam" id="PF12706">
    <property type="entry name" value="Lactamase_B_2"/>
    <property type="match status" value="2"/>
</dbReference>
<dbReference type="SUPFAM" id="SSF56281">
    <property type="entry name" value="Metallo-hydrolase/oxidoreductase"/>
    <property type="match status" value="1"/>
</dbReference>
<dbReference type="GO" id="GO:0042781">
    <property type="term" value="F:3'-tRNA processing endoribonuclease activity"/>
    <property type="evidence" value="ECO:0007669"/>
    <property type="project" value="UniProtKB-EC"/>
</dbReference>
<feature type="domain" description="Metallo-beta-lactamase" evidence="1">
    <location>
        <begin position="37"/>
        <end position="98"/>
    </location>
</feature>